<dbReference type="GO" id="GO:0016705">
    <property type="term" value="F:oxidoreductase activity, acting on paired donors, with incorporation or reduction of molecular oxygen"/>
    <property type="evidence" value="ECO:0007669"/>
    <property type="project" value="InterPro"/>
</dbReference>
<dbReference type="PROSITE" id="PS50994">
    <property type="entry name" value="INTEGRASE"/>
    <property type="match status" value="1"/>
</dbReference>
<dbReference type="Pfam" id="PF22936">
    <property type="entry name" value="Pol_BBD"/>
    <property type="match status" value="1"/>
</dbReference>
<dbReference type="GO" id="GO:0015074">
    <property type="term" value="P:DNA integration"/>
    <property type="evidence" value="ECO:0007669"/>
    <property type="project" value="InterPro"/>
</dbReference>
<reference evidence="9" key="1">
    <citation type="submission" date="2023-03" db="EMBL/GenBank/DDBJ databases">
        <title>Chromosome-scale reference genome and RAD-based genetic map of yellow starthistle (Centaurea solstitialis) reveal putative structural variation and QTLs associated with invader traits.</title>
        <authorList>
            <person name="Reatini B."/>
            <person name="Cang F.A."/>
            <person name="Jiang Q."/>
            <person name="Mckibben M.T.W."/>
            <person name="Barker M.S."/>
            <person name="Rieseberg L.H."/>
            <person name="Dlugosch K.M."/>
        </authorList>
    </citation>
    <scope>NUCLEOTIDE SEQUENCE</scope>
    <source>
        <strain evidence="9">CAN-66</strain>
        <tissue evidence="9">Leaf</tissue>
    </source>
</reference>
<dbReference type="CDD" id="cd09272">
    <property type="entry name" value="RNase_HI_RT_Ty1"/>
    <property type="match status" value="1"/>
</dbReference>
<comment type="cofactor">
    <cofactor evidence="6">
        <name>heme</name>
        <dbReference type="ChEBI" id="CHEBI:30413"/>
    </cofactor>
</comment>
<comment type="caution">
    <text evidence="9">The sequence shown here is derived from an EMBL/GenBank/DDBJ whole genome shotgun (WGS) entry which is preliminary data.</text>
</comment>
<evidence type="ECO:0000256" key="7">
    <source>
        <dbReference type="SAM" id="MobiDB-lite"/>
    </source>
</evidence>
<evidence type="ECO:0000256" key="6">
    <source>
        <dbReference type="PIRSR" id="PIRSR602401-1"/>
    </source>
</evidence>
<dbReference type="InterPro" id="IPR054722">
    <property type="entry name" value="PolX-like_BBD"/>
</dbReference>
<feature type="compositionally biased region" description="Low complexity" evidence="7">
    <location>
        <begin position="239"/>
        <end position="252"/>
    </location>
</feature>
<keyword evidence="2 6" id="KW-0479">Metal-binding</keyword>
<gene>
    <name evidence="9" type="ORF">OSB04_029252</name>
</gene>
<dbReference type="InterPro" id="IPR057670">
    <property type="entry name" value="SH3_retrovirus"/>
</dbReference>
<dbReference type="GO" id="GO:0005506">
    <property type="term" value="F:iron ion binding"/>
    <property type="evidence" value="ECO:0007669"/>
    <property type="project" value="InterPro"/>
</dbReference>
<keyword evidence="3" id="KW-0645">Protease</keyword>
<feature type="region of interest" description="Disordered" evidence="7">
    <location>
        <begin position="239"/>
        <end position="271"/>
    </location>
</feature>
<dbReference type="InterPro" id="IPR001128">
    <property type="entry name" value="Cyt_P450"/>
</dbReference>
<dbReference type="PROSITE" id="PS00086">
    <property type="entry name" value="CYTOCHROME_P450"/>
    <property type="match status" value="1"/>
</dbReference>
<dbReference type="Pfam" id="PF13976">
    <property type="entry name" value="gag_pre-integrs"/>
    <property type="match status" value="1"/>
</dbReference>
<dbReference type="GO" id="GO:0020037">
    <property type="term" value="F:heme binding"/>
    <property type="evidence" value="ECO:0007669"/>
    <property type="project" value="InterPro"/>
</dbReference>
<dbReference type="Pfam" id="PF00067">
    <property type="entry name" value="p450"/>
    <property type="match status" value="1"/>
</dbReference>
<dbReference type="Pfam" id="PF07727">
    <property type="entry name" value="RVT_2"/>
    <property type="match status" value="1"/>
</dbReference>
<sequence>MADNNSSSSVTGNVDALPFSTLLHMITIKLSSTNYLLWKTQVVPLLSCQKLIGYVDGTISAPPQEIDGDANKKIPNPAYATWQATDQRLRLLLQSSLTEEATAEIIGLNTSREIWTALATAYSHDSMDRAMNLKTELAHIRKGTDSISTYGRKFKACLDQLSAIGRPLDDIEQSHLFLRGLGPSFASFSTAIMAVKPLPSFRELLSQAESHDLFQRSMEETPVSNAAFITYHSTRGRGNSNYSRGGYSNRFSGRGGRGSSNHQPQSNNQNRRRYIPTCQLCEKKGHIAKHCKNENHSANLAQSFSACSLNQRDVSDWYVDSGASAHMTNSTGNLDSCTPYSGHEQVSVGDGNLLNVSHIGKCTLPSSISLLDVLVVPRLTKNLLSISKLTSDYPVKIEFTNNSFAIQNRKTGEVMAQGRRENDLYVLERAHKAFVASLRSKKLRGSYELWHSRLGHVAFDTISLLNKLGHLSVTSLLPAPVLCSPCQLAKSKRLPFHSNEKRSSFVLDLIHCDLWGPAPTKSTDEFSYYVIFIDDFSRFTWFYPLRLKSDLFNVLVSFYNLVTTQFSCPIKMFQSDGGTEFLNHRVRSFFTDKGIQHRISCPHTPEQNGRAERKHRHITETGLAMLFNAHAPAKYWVDAFSAAVYTINRLPTPLLLNKSPFEMLFSTPPNYENFRPFGCRVFPYLRDYSKNKFSPRSRPCIFIGYNTHYKGYRCLDPVTHRIYITRHAQFDELEFPFTGQQTTSSSAKLVFANYDEPVASSPQHSPNSSMIHSTPLHMPAGPCNLCSQATSPCTSSESNPPASPTPVNTDHIPSSQDSPSSSPPTSPQVHQSPHPAPLIQPSHPMVTRAKSGIFKPRYIADLAHVSSSGLLTALFASKDPKGFKSAAKNPAWLAAMDDEITALRINNTWELVPRPKSTNVVGSKWVFRTKYLSDGSVDRLKARLVAQGFTQIPGFDYSHTFSPVVKASTVRIILALAVMNKWPLHQLDVKNAFLNGLLSETVYMEQPPGYVDPEFPHHVCRLKRALYGLKQAPRAWFQRLSTFLCKIGFTCSRADTSLFIFTRGSAVLYLLVYVDDIILTGNQPSLIQQFISRLHQEFAIKDLGKLGYFLGLEVTYNESGIFLSQNKYAHDILARANLLDVKPIATPLAPGHQFTSTGTPLSDVTLYRSLVGALQYLTITRPDLSYVVNQVSQFVHTPTVDHFQAVKRILRYVKGTIAFGLKFSSLSTASLHGYSDADWARCIETRRSTYGYSIFLGDNLVSWSAKKQPTVSRSSCESEYRAMANAAAELVWVTHILRELRAPPSAIPILFCDNKSAIFLSQNPIAHKRAKHIDIDYHFVRELVASGKLSTRFVPTNLQLADIFTKGLPRPLFEHFRSKLHVGPPPHRLRGGDSTNHEAGGNGANSIDVGRFFFLMAFNLIGNLMFSRDLLDSKSAKGARFFYHTGKVMEYGGKPNVADFMPFLKRFDPQGIKRTMQAHVRKAFRIAGGFIKERMNGLEEKLDKRSKDFLDVLLEYRGDGVEGPSVLSPTSINIIVFEMFTAGTDTTTSTLEWAMTELLHNPHIYEKLQIELRTTISPNEKLEEKHIDHLPYLKAVIKETLRLHPPLPFLVPHMAMESCHMLGYNIPKETQILVNVWAIGRDPRTWENALEFKPDRFLERDNLVDYKGQHFEFIPFGSGRRMCPAIPLVSRLLPMALGSILHKFDWVLEDGVKAKELDMGERMGITLRKAIPLKAIPIPINR</sequence>
<dbReference type="InterPro" id="IPR036396">
    <property type="entry name" value="Cyt_P450_sf"/>
</dbReference>
<dbReference type="InterPro" id="IPR017972">
    <property type="entry name" value="Cyt_P450_CS"/>
</dbReference>
<dbReference type="Pfam" id="PF25597">
    <property type="entry name" value="SH3_retrovirus"/>
    <property type="match status" value="1"/>
</dbReference>
<dbReference type="SUPFAM" id="SSF48264">
    <property type="entry name" value="Cytochrome P450"/>
    <property type="match status" value="1"/>
</dbReference>
<comment type="similarity">
    <text evidence="1">Belongs to the cytochrome P450 family.</text>
</comment>
<dbReference type="SUPFAM" id="SSF56672">
    <property type="entry name" value="DNA/RNA polymerases"/>
    <property type="match status" value="1"/>
</dbReference>
<dbReference type="PRINTS" id="PR00463">
    <property type="entry name" value="EP450I"/>
</dbReference>
<feature type="binding site" description="axial binding residue" evidence="6">
    <location>
        <position position="1683"/>
    </location>
    <ligand>
        <name>heme</name>
        <dbReference type="ChEBI" id="CHEBI:30413"/>
    </ligand>
    <ligandPart>
        <name>Fe</name>
        <dbReference type="ChEBI" id="CHEBI:18248"/>
    </ligandPart>
</feature>
<feature type="compositionally biased region" description="Low complexity" evidence="7">
    <location>
        <begin position="259"/>
        <end position="269"/>
    </location>
</feature>
<evidence type="ECO:0000256" key="5">
    <source>
        <dbReference type="ARBA" id="ARBA00023004"/>
    </source>
</evidence>
<feature type="compositionally biased region" description="Low complexity" evidence="7">
    <location>
        <begin position="811"/>
        <end position="820"/>
    </location>
</feature>
<dbReference type="FunFam" id="1.10.630.10:FF:000163">
    <property type="entry name" value="Geraniol 8-hydroxylase"/>
    <property type="match status" value="1"/>
</dbReference>
<dbReference type="InterPro" id="IPR025724">
    <property type="entry name" value="GAG-pre-integrase_dom"/>
</dbReference>
<keyword evidence="10" id="KW-1185">Reference proteome</keyword>
<dbReference type="GO" id="GO:0004497">
    <property type="term" value="F:monooxygenase activity"/>
    <property type="evidence" value="ECO:0007669"/>
    <property type="project" value="InterPro"/>
</dbReference>
<feature type="domain" description="Integrase catalytic" evidence="8">
    <location>
        <begin position="491"/>
        <end position="668"/>
    </location>
</feature>
<dbReference type="InterPro" id="IPR013103">
    <property type="entry name" value="RVT_2"/>
</dbReference>
<protein>
    <recommendedName>
        <fullName evidence="8">Integrase catalytic domain-containing protein</fullName>
    </recommendedName>
</protein>
<keyword evidence="3" id="KW-0378">Hydrolase</keyword>
<dbReference type="InterPro" id="IPR001584">
    <property type="entry name" value="Integrase_cat-core"/>
</dbReference>
<name>A0AA38SVN7_9ASTR</name>
<dbReference type="InterPro" id="IPR036397">
    <property type="entry name" value="RNaseH_sf"/>
</dbReference>
<dbReference type="EMBL" id="JARYMX010000007">
    <property type="protein sequence ID" value="KAJ9542746.1"/>
    <property type="molecule type" value="Genomic_DNA"/>
</dbReference>
<dbReference type="Gene3D" id="3.30.420.10">
    <property type="entry name" value="Ribonuclease H-like superfamily/Ribonuclease H"/>
    <property type="match status" value="1"/>
</dbReference>
<dbReference type="Gene3D" id="1.10.630.10">
    <property type="entry name" value="Cytochrome P450"/>
    <property type="match status" value="1"/>
</dbReference>
<dbReference type="Pfam" id="PF14223">
    <property type="entry name" value="Retrotran_gag_2"/>
    <property type="match status" value="1"/>
</dbReference>
<evidence type="ECO:0000256" key="1">
    <source>
        <dbReference type="ARBA" id="ARBA00010617"/>
    </source>
</evidence>
<dbReference type="InterPro" id="IPR012337">
    <property type="entry name" value="RNaseH-like_sf"/>
</dbReference>
<feature type="compositionally biased region" description="Polar residues" evidence="7">
    <location>
        <begin position="789"/>
        <end position="808"/>
    </location>
</feature>
<evidence type="ECO:0000256" key="3">
    <source>
        <dbReference type="ARBA" id="ARBA00022750"/>
    </source>
</evidence>
<evidence type="ECO:0000313" key="10">
    <source>
        <dbReference type="Proteomes" id="UP001172457"/>
    </source>
</evidence>
<keyword evidence="5 6" id="KW-0408">Iron</keyword>
<dbReference type="InterPro" id="IPR043502">
    <property type="entry name" value="DNA/RNA_pol_sf"/>
</dbReference>
<keyword evidence="3" id="KW-0064">Aspartyl protease</keyword>
<dbReference type="SUPFAM" id="SSF53098">
    <property type="entry name" value="Ribonuclease H-like"/>
    <property type="match status" value="1"/>
</dbReference>
<evidence type="ECO:0000259" key="8">
    <source>
        <dbReference type="PROSITE" id="PS50994"/>
    </source>
</evidence>
<dbReference type="Pfam" id="PF00665">
    <property type="entry name" value="rve"/>
    <property type="match status" value="1"/>
</dbReference>
<keyword evidence="6" id="KW-0349">Heme</keyword>
<dbReference type="Proteomes" id="UP001172457">
    <property type="component" value="Chromosome 7"/>
</dbReference>
<keyword evidence="4" id="KW-0560">Oxidoreductase</keyword>
<dbReference type="PRINTS" id="PR00385">
    <property type="entry name" value="P450"/>
</dbReference>
<evidence type="ECO:0000313" key="9">
    <source>
        <dbReference type="EMBL" id="KAJ9542746.1"/>
    </source>
</evidence>
<accession>A0AA38SVN7</accession>
<proteinExistence type="inferred from homology"/>
<organism evidence="9 10">
    <name type="scientific">Centaurea solstitialis</name>
    <name type="common">yellow star-thistle</name>
    <dbReference type="NCBI Taxonomy" id="347529"/>
    <lineage>
        <taxon>Eukaryota</taxon>
        <taxon>Viridiplantae</taxon>
        <taxon>Streptophyta</taxon>
        <taxon>Embryophyta</taxon>
        <taxon>Tracheophyta</taxon>
        <taxon>Spermatophyta</taxon>
        <taxon>Magnoliopsida</taxon>
        <taxon>eudicotyledons</taxon>
        <taxon>Gunneridae</taxon>
        <taxon>Pentapetalae</taxon>
        <taxon>asterids</taxon>
        <taxon>campanulids</taxon>
        <taxon>Asterales</taxon>
        <taxon>Asteraceae</taxon>
        <taxon>Carduoideae</taxon>
        <taxon>Cardueae</taxon>
        <taxon>Centaureinae</taxon>
        <taxon>Centaurea</taxon>
    </lineage>
</organism>
<evidence type="ECO:0000256" key="2">
    <source>
        <dbReference type="ARBA" id="ARBA00022723"/>
    </source>
</evidence>
<dbReference type="GO" id="GO:0003676">
    <property type="term" value="F:nucleic acid binding"/>
    <property type="evidence" value="ECO:0007669"/>
    <property type="project" value="InterPro"/>
</dbReference>
<dbReference type="PANTHER" id="PTHR47950">
    <property type="entry name" value="CYTOCHROME P450, FAMILY 76, SUBFAMILY C, POLYPEPTIDE 5-RELATED"/>
    <property type="match status" value="1"/>
</dbReference>
<dbReference type="GO" id="GO:0004190">
    <property type="term" value="F:aspartic-type endopeptidase activity"/>
    <property type="evidence" value="ECO:0007669"/>
    <property type="project" value="UniProtKB-KW"/>
</dbReference>
<evidence type="ECO:0000256" key="4">
    <source>
        <dbReference type="ARBA" id="ARBA00023002"/>
    </source>
</evidence>
<feature type="region of interest" description="Disordered" evidence="7">
    <location>
        <begin position="789"/>
        <end position="843"/>
    </location>
</feature>
<dbReference type="InterPro" id="IPR002401">
    <property type="entry name" value="Cyt_P450_E_grp-I"/>
</dbReference>
<dbReference type="PANTHER" id="PTHR47950:SF13">
    <property type="entry name" value="CYTOCHROME P450, FAMILY 76, SUBFAMILY G, POLYPEPTIDE 1"/>
    <property type="match status" value="1"/>
</dbReference>